<evidence type="ECO:0000313" key="2">
    <source>
        <dbReference type="Proteomes" id="UP000290289"/>
    </source>
</evidence>
<reference evidence="1 2" key="1">
    <citation type="submission" date="2018-10" db="EMBL/GenBank/DDBJ databases">
        <title>A high-quality apple genome assembly.</title>
        <authorList>
            <person name="Hu J."/>
        </authorList>
    </citation>
    <scope>NUCLEOTIDE SEQUENCE [LARGE SCALE GENOMIC DNA]</scope>
    <source>
        <strain evidence="2">cv. HFTH1</strain>
        <tissue evidence="1">Young leaf</tissue>
    </source>
</reference>
<proteinExistence type="predicted"/>
<dbReference type="EMBL" id="RDQH01000338">
    <property type="protein sequence ID" value="RXH82088.1"/>
    <property type="molecule type" value="Genomic_DNA"/>
</dbReference>
<dbReference type="Proteomes" id="UP000290289">
    <property type="component" value="Chromosome 12"/>
</dbReference>
<evidence type="ECO:0000313" key="1">
    <source>
        <dbReference type="EMBL" id="RXH82088.1"/>
    </source>
</evidence>
<accession>A0A498IET0</accession>
<comment type="caution">
    <text evidence="1">The sequence shown here is derived from an EMBL/GenBank/DDBJ whole genome shotgun (WGS) entry which is preliminary data.</text>
</comment>
<dbReference type="AlphaFoldDB" id="A0A498IET0"/>
<sequence>MTPIYMEFKLGNWRFQIPILPDLPKMSVPNACLPHILSTRYAIRFQSTWLRYFERVRRAPVDSSARVFNTPPSSPSLCLPSLVVSFGVFPRTSSTFWLRLGRSVQLPWLGSAELLDWIWRQLKDFLWVNPENFCWGWALF</sequence>
<organism evidence="1 2">
    <name type="scientific">Malus domestica</name>
    <name type="common">Apple</name>
    <name type="synonym">Pyrus malus</name>
    <dbReference type="NCBI Taxonomy" id="3750"/>
    <lineage>
        <taxon>Eukaryota</taxon>
        <taxon>Viridiplantae</taxon>
        <taxon>Streptophyta</taxon>
        <taxon>Embryophyta</taxon>
        <taxon>Tracheophyta</taxon>
        <taxon>Spermatophyta</taxon>
        <taxon>Magnoliopsida</taxon>
        <taxon>eudicotyledons</taxon>
        <taxon>Gunneridae</taxon>
        <taxon>Pentapetalae</taxon>
        <taxon>rosids</taxon>
        <taxon>fabids</taxon>
        <taxon>Rosales</taxon>
        <taxon>Rosaceae</taxon>
        <taxon>Amygdaloideae</taxon>
        <taxon>Maleae</taxon>
        <taxon>Malus</taxon>
    </lineage>
</organism>
<name>A0A498IET0_MALDO</name>
<keyword evidence="2" id="KW-1185">Reference proteome</keyword>
<protein>
    <submittedName>
        <fullName evidence="1">Uncharacterized protein</fullName>
    </submittedName>
</protein>
<gene>
    <name evidence="1" type="ORF">DVH24_036429</name>
</gene>